<dbReference type="GO" id="GO:0005829">
    <property type="term" value="C:cytosol"/>
    <property type="evidence" value="ECO:0007669"/>
    <property type="project" value="TreeGrafter"/>
</dbReference>
<dbReference type="SMART" id="SM00729">
    <property type="entry name" value="Elp3"/>
    <property type="match status" value="1"/>
</dbReference>
<evidence type="ECO:0000256" key="7">
    <source>
        <dbReference type="ARBA" id="ARBA00023014"/>
    </source>
</evidence>
<proteinExistence type="predicted"/>
<protein>
    <submittedName>
        <fullName evidence="10">B12-binding domain-containing radical SAM protein</fullName>
    </submittedName>
</protein>
<dbReference type="SFLD" id="SFLDG01082">
    <property type="entry name" value="B12-binding_domain_containing"/>
    <property type="match status" value="1"/>
</dbReference>
<dbReference type="InterPro" id="IPR023404">
    <property type="entry name" value="rSAM_horseshoe"/>
</dbReference>
<evidence type="ECO:0000256" key="5">
    <source>
        <dbReference type="ARBA" id="ARBA00022723"/>
    </source>
</evidence>
<name>A0A926DPC3_9FIRM</name>
<dbReference type="InterPro" id="IPR036724">
    <property type="entry name" value="Cobalamin-bd_sf"/>
</dbReference>
<dbReference type="PANTHER" id="PTHR43409">
    <property type="entry name" value="ANAEROBIC MAGNESIUM-PROTOPORPHYRIN IX MONOMETHYL ESTER CYCLASE-RELATED"/>
    <property type="match status" value="1"/>
</dbReference>
<comment type="caution">
    <text evidence="10">The sequence shown here is derived from an EMBL/GenBank/DDBJ whole genome shotgun (WGS) entry which is preliminary data.</text>
</comment>
<dbReference type="InterPro" id="IPR006158">
    <property type="entry name" value="Cobalamin-bd"/>
</dbReference>
<reference evidence="10" key="1">
    <citation type="submission" date="2020-08" db="EMBL/GenBank/DDBJ databases">
        <title>Genome public.</title>
        <authorList>
            <person name="Liu C."/>
            <person name="Sun Q."/>
        </authorList>
    </citation>
    <scope>NUCLEOTIDE SEQUENCE</scope>
    <source>
        <strain evidence="10">NSJ-32</strain>
    </source>
</reference>
<evidence type="ECO:0000256" key="6">
    <source>
        <dbReference type="ARBA" id="ARBA00023004"/>
    </source>
</evidence>
<dbReference type="RefSeq" id="WP_177719322.1">
    <property type="nucleotide sequence ID" value="NZ_JACRSQ010000004.1"/>
</dbReference>
<evidence type="ECO:0000256" key="1">
    <source>
        <dbReference type="ARBA" id="ARBA00001966"/>
    </source>
</evidence>
<dbReference type="GO" id="GO:0046872">
    <property type="term" value="F:metal ion binding"/>
    <property type="evidence" value="ECO:0007669"/>
    <property type="project" value="UniProtKB-KW"/>
</dbReference>
<evidence type="ECO:0000256" key="2">
    <source>
        <dbReference type="ARBA" id="ARBA00022603"/>
    </source>
</evidence>
<feature type="domain" description="Radical SAM core" evidence="9">
    <location>
        <begin position="184"/>
        <end position="435"/>
    </location>
</feature>
<dbReference type="Proteomes" id="UP000657006">
    <property type="component" value="Unassembled WGS sequence"/>
</dbReference>
<dbReference type="CDD" id="cd02068">
    <property type="entry name" value="radical_SAM_B12_BD"/>
    <property type="match status" value="1"/>
</dbReference>
<keyword evidence="5" id="KW-0479">Metal-binding</keyword>
<dbReference type="PROSITE" id="PS51332">
    <property type="entry name" value="B12_BINDING"/>
    <property type="match status" value="1"/>
</dbReference>
<dbReference type="SFLD" id="SFLDG01123">
    <property type="entry name" value="methyltransferase_(Class_B)"/>
    <property type="match status" value="1"/>
</dbReference>
<dbReference type="AlphaFoldDB" id="A0A926DPC3"/>
<dbReference type="CDD" id="cd01335">
    <property type="entry name" value="Radical_SAM"/>
    <property type="match status" value="1"/>
</dbReference>
<keyword evidence="7" id="KW-0411">Iron-sulfur</keyword>
<evidence type="ECO:0000313" key="10">
    <source>
        <dbReference type="EMBL" id="MBC8542710.1"/>
    </source>
</evidence>
<dbReference type="GO" id="GO:0031419">
    <property type="term" value="F:cobalamin binding"/>
    <property type="evidence" value="ECO:0007669"/>
    <property type="project" value="InterPro"/>
</dbReference>
<keyword evidence="3" id="KW-0808">Transferase</keyword>
<accession>A0A926DPC3</accession>
<dbReference type="InterPro" id="IPR058240">
    <property type="entry name" value="rSAM_sf"/>
</dbReference>
<evidence type="ECO:0000259" key="8">
    <source>
        <dbReference type="PROSITE" id="PS51332"/>
    </source>
</evidence>
<dbReference type="Gene3D" id="3.40.50.280">
    <property type="entry name" value="Cobalamin-binding domain"/>
    <property type="match status" value="1"/>
</dbReference>
<dbReference type="GO" id="GO:0051539">
    <property type="term" value="F:4 iron, 4 sulfur cluster binding"/>
    <property type="evidence" value="ECO:0007669"/>
    <property type="project" value="UniProtKB-KW"/>
</dbReference>
<evidence type="ECO:0000313" key="11">
    <source>
        <dbReference type="Proteomes" id="UP000657006"/>
    </source>
</evidence>
<comment type="cofactor">
    <cofactor evidence="1">
        <name>[4Fe-4S] cluster</name>
        <dbReference type="ChEBI" id="CHEBI:49883"/>
    </cofactor>
</comment>
<feature type="domain" description="B12-binding" evidence="8">
    <location>
        <begin position="10"/>
        <end position="148"/>
    </location>
</feature>
<dbReference type="Pfam" id="PF04055">
    <property type="entry name" value="Radical_SAM"/>
    <property type="match status" value="1"/>
</dbReference>
<dbReference type="SUPFAM" id="SSF52242">
    <property type="entry name" value="Cobalamin (vitamin B12)-binding domain"/>
    <property type="match status" value="1"/>
</dbReference>
<keyword evidence="11" id="KW-1185">Reference proteome</keyword>
<gene>
    <name evidence="10" type="ORF">H8730_04010</name>
</gene>
<dbReference type="Gene3D" id="3.80.30.20">
    <property type="entry name" value="tm_1862 like domain"/>
    <property type="match status" value="1"/>
</dbReference>
<keyword evidence="2" id="KW-0489">Methyltransferase</keyword>
<dbReference type="InterPro" id="IPR006638">
    <property type="entry name" value="Elp3/MiaA/NifB-like_rSAM"/>
</dbReference>
<dbReference type="PANTHER" id="PTHR43409:SF7">
    <property type="entry name" value="BLL1977 PROTEIN"/>
    <property type="match status" value="1"/>
</dbReference>
<keyword evidence="6" id="KW-0408">Iron</keyword>
<dbReference type="PROSITE" id="PS51918">
    <property type="entry name" value="RADICAL_SAM"/>
    <property type="match status" value="1"/>
</dbReference>
<sequence length="521" mass="59946">MKICFINPPYTQSILDNNEYDPYKPNIQSPGLGYLAASIEREGHSVTVLECPANQWDLIRLCQHLENNKYDAYGLSILYTTLLCAAKIARLIRKRCFDTFIFAGGIYPSIYPEDTLDVIPELDCCVIGDGEEILTELMLAANGGIQIDNIRGVAYRKNGKFVITPPFISQKSLDDLPYPKISYMNSSGTFGIVSSRGCYGSCTFCASNTYKRLRPGPLVKCRSCKNIIGELEWLIKEYHAKNFIFFDDNFLYHFCDPDFMREFSHLIHKKALSFHFQITARADDIIRYSQYLDVLIGLGLDMVFTGVESFVPRQLDLFRKGVTAEKNIQAIQILKEKGIPFSLGLILFDPYTTIDELIYNIDVLLELEYYNTDYAGAFPVSLNDPLKVVKGSPIYFDFLQKGLLKNNENGYDFIHKKTERFYDCLNNWRKKIQAAAEKYYLTYKAHKQGIHELAFHLLNEKKKLMELDMLCFRRIAQLCATEMGTGEIMKIIEREYLNDLLSIEQTFKKAEYALEQPDKRC</sequence>
<dbReference type="InterPro" id="IPR034466">
    <property type="entry name" value="Methyltransferase_Class_B"/>
</dbReference>
<dbReference type="SUPFAM" id="SSF102114">
    <property type="entry name" value="Radical SAM enzymes"/>
    <property type="match status" value="1"/>
</dbReference>
<evidence type="ECO:0000256" key="4">
    <source>
        <dbReference type="ARBA" id="ARBA00022691"/>
    </source>
</evidence>
<keyword evidence="4" id="KW-0949">S-adenosyl-L-methionine</keyword>
<dbReference type="Pfam" id="PF02310">
    <property type="entry name" value="B12-binding"/>
    <property type="match status" value="1"/>
</dbReference>
<dbReference type="InterPro" id="IPR007197">
    <property type="entry name" value="rSAM"/>
</dbReference>
<dbReference type="InterPro" id="IPR051198">
    <property type="entry name" value="BchE-like"/>
</dbReference>
<dbReference type="EMBL" id="JACRSQ010000004">
    <property type="protein sequence ID" value="MBC8542710.1"/>
    <property type="molecule type" value="Genomic_DNA"/>
</dbReference>
<dbReference type="GO" id="GO:0003824">
    <property type="term" value="F:catalytic activity"/>
    <property type="evidence" value="ECO:0007669"/>
    <property type="project" value="InterPro"/>
</dbReference>
<evidence type="ECO:0000256" key="3">
    <source>
        <dbReference type="ARBA" id="ARBA00022679"/>
    </source>
</evidence>
<organism evidence="10 11">
    <name type="scientific">Bianquea renquensis</name>
    <dbReference type="NCBI Taxonomy" id="2763661"/>
    <lineage>
        <taxon>Bacteria</taxon>
        <taxon>Bacillati</taxon>
        <taxon>Bacillota</taxon>
        <taxon>Clostridia</taxon>
        <taxon>Eubacteriales</taxon>
        <taxon>Bianqueaceae</taxon>
        <taxon>Bianquea</taxon>
    </lineage>
</organism>
<dbReference type="SFLD" id="SFLDS00029">
    <property type="entry name" value="Radical_SAM"/>
    <property type="match status" value="1"/>
</dbReference>
<evidence type="ECO:0000259" key="9">
    <source>
        <dbReference type="PROSITE" id="PS51918"/>
    </source>
</evidence>